<protein>
    <submittedName>
        <fullName evidence="1">Uncharacterized protein</fullName>
    </submittedName>
</protein>
<proteinExistence type="predicted"/>
<keyword evidence="2" id="KW-1185">Reference proteome</keyword>
<comment type="caution">
    <text evidence="1">The sequence shown here is derived from an EMBL/GenBank/DDBJ whole genome shotgun (WGS) entry which is preliminary data.</text>
</comment>
<name>A0A5N5L459_9ROSI</name>
<organism evidence="1 2">
    <name type="scientific">Salix brachista</name>
    <dbReference type="NCBI Taxonomy" id="2182728"/>
    <lineage>
        <taxon>Eukaryota</taxon>
        <taxon>Viridiplantae</taxon>
        <taxon>Streptophyta</taxon>
        <taxon>Embryophyta</taxon>
        <taxon>Tracheophyta</taxon>
        <taxon>Spermatophyta</taxon>
        <taxon>Magnoliopsida</taxon>
        <taxon>eudicotyledons</taxon>
        <taxon>Gunneridae</taxon>
        <taxon>Pentapetalae</taxon>
        <taxon>rosids</taxon>
        <taxon>fabids</taxon>
        <taxon>Malpighiales</taxon>
        <taxon>Salicaceae</taxon>
        <taxon>Saliceae</taxon>
        <taxon>Salix</taxon>
    </lineage>
</organism>
<evidence type="ECO:0000313" key="2">
    <source>
        <dbReference type="Proteomes" id="UP000326939"/>
    </source>
</evidence>
<reference evidence="2" key="1">
    <citation type="journal article" date="2019" name="Gigascience">
        <title>De novo genome assembly of the endangered Acer yangbiense, a plant species with extremely small populations endemic to Yunnan Province, China.</title>
        <authorList>
            <person name="Yang J."/>
            <person name="Wariss H.M."/>
            <person name="Tao L."/>
            <person name="Zhang R."/>
            <person name="Yun Q."/>
            <person name="Hollingsworth P."/>
            <person name="Dao Z."/>
            <person name="Luo G."/>
            <person name="Guo H."/>
            <person name="Ma Y."/>
            <person name="Sun W."/>
        </authorList>
    </citation>
    <scope>NUCLEOTIDE SEQUENCE [LARGE SCALE GENOMIC DNA]</scope>
    <source>
        <strain evidence="2">cv. br00</strain>
    </source>
</reference>
<dbReference type="EMBL" id="VDCV01000010">
    <property type="protein sequence ID" value="KAB5537525.1"/>
    <property type="molecule type" value="Genomic_DNA"/>
</dbReference>
<accession>A0A5N5L459</accession>
<sequence>MVFGSVSSLKLEVLKDVESLMAAAENLSVIGVSGTLWSALIDEVKWLRKTLISLPSNIERCKLSDAEAVLAESQVFKFYVSLLYPEVFL</sequence>
<dbReference type="AlphaFoldDB" id="A0A5N5L459"/>
<dbReference type="Proteomes" id="UP000326939">
    <property type="component" value="Chromosome 10"/>
</dbReference>
<evidence type="ECO:0000313" key="1">
    <source>
        <dbReference type="EMBL" id="KAB5537525.1"/>
    </source>
</evidence>
<gene>
    <name evidence="1" type="ORF">DKX38_015058</name>
</gene>